<evidence type="ECO:0000313" key="4">
    <source>
        <dbReference type="Proteomes" id="UP000031737"/>
    </source>
</evidence>
<feature type="compositionally biased region" description="Polar residues" evidence="1">
    <location>
        <begin position="189"/>
        <end position="198"/>
    </location>
</feature>
<evidence type="ECO:0000256" key="2">
    <source>
        <dbReference type="SAM" id="Phobius"/>
    </source>
</evidence>
<feature type="transmembrane region" description="Helical" evidence="2">
    <location>
        <begin position="7"/>
        <end position="27"/>
    </location>
</feature>
<protein>
    <submittedName>
        <fullName evidence="3">Uncharacterized protein</fullName>
    </submittedName>
</protein>
<reference evidence="3 4" key="1">
    <citation type="submission" date="2013-07" db="EMBL/GenBank/DDBJ databases">
        <authorList>
            <person name="Stoco P.H."/>
            <person name="Wagner G."/>
            <person name="Gerber A."/>
            <person name="Zaha A."/>
            <person name="Thompson C."/>
            <person name="Bartholomeu D.C."/>
            <person name="Luckemeyer D.D."/>
            <person name="Bahia D."/>
            <person name="Loreto E."/>
            <person name="Prestes E.B."/>
            <person name="Lima F.M."/>
            <person name="Rodrigues-Luiz G."/>
            <person name="Vallejo G.A."/>
            <person name="Filho J.F."/>
            <person name="Monteiro K.M."/>
            <person name="Tyler K.M."/>
            <person name="de Almeida L.G."/>
            <person name="Ortiz M.F."/>
            <person name="Siervo M.A."/>
            <person name="de Moraes M.H."/>
            <person name="Cunha O.L."/>
            <person name="Mendonca-Neto R."/>
            <person name="Silva R."/>
            <person name="Teixeira S.M."/>
            <person name="Murta S.M."/>
            <person name="Sincero T.C."/>
            <person name="Mendes T.A."/>
            <person name="Urmenyi T.P."/>
            <person name="Silva V.G."/>
            <person name="da Rocha W.D."/>
            <person name="Andersson B."/>
            <person name="Romanha A.J."/>
            <person name="Steindel M."/>
            <person name="de Vasconcelos A.T."/>
            <person name="Grisard E.C."/>
        </authorList>
    </citation>
    <scope>NUCLEOTIDE SEQUENCE [LARGE SCALE GENOMIC DNA]</scope>
    <source>
        <strain evidence="3 4">SC58</strain>
    </source>
</reference>
<evidence type="ECO:0000313" key="3">
    <source>
        <dbReference type="EMBL" id="ESL05095.1"/>
    </source>
</evidence>
<gene>
    <name evidence="3" type="ORF">TRSC58_07296</name>
</gene>
<feature type="transmembrane region" description="Helical" evidence="2">
    <location>
        <begin position="33"/>
        <end position="57"/>
    </location>
</feature>
<dbReference type="AlphaFoldDB" id="A0A061IT58"/>
<accession>A0A061IT58</accession>
<name>A0A061IT58_TRYRA</name>
<sequence>MGHFLFFLWYLCPFTTHAFFFFFSPFFSFWIDLFIYLLSHLAVFLLFVCVAAAVGATRERRVQPHRRDEERRSKKIIIIKRKKNDPHSIVTHPLALRHTHHRQRCFSSREERTVCVCVSLASLLLVLLFFFYGWLQAKRAHTITQRHTKTGGGGCMQLNHPQISLKMLLPKKRIEKEKKNRTKRKTNKQTISHTRTRA</sequence>
<dbReference type="EMBL" id="AUPL01007382">
    <property type="protein sequence ID" value="ESL05095.1"/>
    <property type="molecule type" value="Genomic_DNA"/>
</dbReference>
<keyword evidence="2" id="KW-1133">Transmembrane helix</keyword>
<comment type="caution">
    <text evidence="3">The sequence shown here is derived from an EMBL/GenBank/DDBJ whole genome shotgun (WGS) entry which is preliminary data.</text>
</comment>
<evidence type="ECO:0000256" key="1">
    <source>
        <dbReference type="SAM" id="MobiDB-lite"/>
    </source>
</evidence>
<keyword evidence="2" id="KW-0812">Transmembrane</keyword>
<dbReference type="VEuPathDB" id="TriTrypDB:TRSC58_07296"/>
<keyword evidence="4" id="KW-1185">Reference proteome</keyword>
<feature type="region of interest" description="Disordered" evidence="1">
    <location>
        <begin position="175"/>
        <end position="198"/>
    </location>
</feature>
<feature type="transmembrane region" description="Helical" evidence="2">
    <location>
        <begin position="113"/>
        <end position="135"/>
    </location>
</feature>
<proteinExistence type="predicted"/>
<organism evidence="3 4">
    <name type="scientific">Trypanosoma rangeli SC58</name>
    <dbReference type="NCBI Taxonomy" id="429131"/>
    <lineage>
        <taxon>Eukaryota</taxon>
        <taxon>Discoba</taxon>
        <taxon>Euglenozoa</taxon>
        <taxon>Kinetoplastea</taxon>
        <taxon>Metakinetoplastina</taxon>
        <taxon>Trypanosomatida</taxon>
        <taxon>Trypanosomatidae</taxon>
        <taxon>Trypanosoma</taxon>
        <taxon>Herpetosoma</taxon>
    </lineage>
</organism>
<keyword evidence="2" id="KW-0472">Membrane</keyword>
<dbReference type="Proteomes" id="UP000031737">
    <property type="component" value="Unassembled WGS sequence"/>
</dbReference>